<sequence>MAGPEGQRWAYEEKMNEIEIKYSSLVEQAKYKRAVAEEQCRRLSAREQKLADELEAKQVQILSLERDLKAARLTAAETQAVVENLRSLVAIEREEKERLSAMKSTLELEDNAREYSELKAVALELKSRLLKRAELLENSLREARRLRGIVCDNKESAEGFGGELERQYPHTENNSRSGDDDAAPSCTQALGAKLCAAPAAASLPPSSIFSQRDRRSCIPNQPTFVTFPTHFGQLSP</sequence>
<proteinExistence type="predicted"/>
<dbReference type="EMBL" id="UXSR01002364">
    <property type="protein sequence ID" value="VDD78808.1"/>
    <property type="molecule type" value="Genomic_DNA"/>
</dbReference>
<dbReference type="AlphaFoldDB" id="A0A0R3UD12"/>
<dbReference type="OrthoDB" id="6244669at2759"/>
<evidence type="ECO:0000259" key="3">
    <source>
        <dbReference type="Pfam" id="PF19012"/>
    </source>
</evidence>
<dbReference type="STRING" id="53468.A0A0R3UD12"/>
<feature type="compositionally biased region" description="Basic and acidic residues" evidence="2">
    <location>
        <begin position="160"/>
        <end position="169"/>
    </location>
</feature>
<gene>
    <name evidence="4" type="ORF">MCOS_LOCUS4811</name>
</gene>
<evidence type="ECO:0000313" key="5">
    <source>
        <dbReference type="Proteomes" id="UP000267029"/>
    </source>
</evidence>
<evidence type="ECO:0000256" key="1">
    <source>
        <dbReference type="SAM" id="Coils"/>
    </source>
</evidence>
<reference evidence="4 5" key="1">
    <citation type="submission" date="2018-10" db="EMBL/GenBank/DDBJ databases">
        <authorList>
            <consortium name="Pathogen Informatics"/>
        </authorList>
    </citation>
    <scope>NUCLEOTIDE SEQUENCE [LARGE SCALE GENOMIC DNA]</scope>
</reference>
<feature type="domain" description="DUF5741" evidence="3">
    <location>
        <begin position="109"/>
        <end position="166"/>
    </location>
</feature>
<dbReference type="Pfam" id="PF19012">
    <property type="entry name" value="DUF5741"/>
    <property type="match status" value="1"/>
</dbReference>
<evidence type="ECO:0000313" key="4">
    <source>
        <dbReference type="EMBL" id="VDD78808.1"/>
    </source>
</evidence>
<keyword evidence="1" id="KW-0175">Coiled coil</keyword>
<accession>A0A0R3UD12</accession>
<evidence type="ECO:0000256" key="2">
    <source>
        <dbReference type="SAM" id="MobiDB-lite"/>
    </source>
</evidence>
<name>A0A0R3UD12_MESCO</name>
<feature type="region of interest" description="Disordered" evidence="2">
    <location>
        <begin position="160"/>
        <end position="185"/>
    </location>
</feature>
<protein>
    <recommendedName>
        <fullName evidence="3">DUF5741 domain-containing protein</fullName>
    </recommendedName>
</protein>
<feature type="coiled-coil region" evidence="1">
    <location>
        <begin position="26"/>
        <end position="146"/>
    </location>
</feature>
<organism evidence="4 5">
    <name type="scientific">Mesocestoides corti</name>
    <name type="common">Flatworm</name>
    <dbReference type="NCBI Taxonomy" id="53468"/>
    <lineage>
        <taxon>Eukaryota</taxon>
        <taxon>Metazoa</taxon>
        <taxon>Spiralia</taxon>
        <taxon>Lophotrochozoa</taxon>
        <taxon>Platyhelminthes</taxon>
        <taxon>Cestoda</taxon>
        <taxon>Eucestoda</taxon>
        <taxon>Cyclophyllidea</taxon>
        <taxon>Mesocestoididae</taxon>
        <taxon>Mesocestoides</taxon>
    </lineage>
</organism>
<dbReference type="Proteomes" id="UP000267029">
    <property type="component" value="Unassembled WGS sequence"/>
</dbReference>
<keyword evidence="5" id="KW-1185">Reference proteome</keyword>
<dbReference type="InterPro" id="IPR043979">
    <property type="entry name" value="DUF5741"/>
</dbReference>